<name>A0ABS0WWD3_9FLAO</name>
<keyword evidence="3" id="KW-1185">Reference proteome</keyword>
<dbReference type="EMBL" id="JAEHFJ010000014">
    <property type="protein sequence ID" value="MBJ2176289.1"/>
    <property type="molecule type" value="Genomic_DNA"/>
</dbReference>
<dbReference type="Proteomes" id="UP000623301">
    <property type="component" value="Unassembled WGS sequence"/>
</dbReference>
<dbReference type="Pfam" id="PF13308">
    <property type="entry name" value="YARHG"/>
    <property type="match status" value="1"/>
</dbReference>
<sequence length="226" mass="26559">MIFSLFSALSFSQTKDTIVHAYMSVQNYEMNPSEIKKTINPKKIDYEGSYHFGESEGESDLEIIFSNNKLYARTEYADWENNTWVGKSDRLPIEYSKHKTVIDKTEYELSISDNEKGLISHYYKNVGEKTHHYIQFNPSNDIEKPQGKYPESSFVKLTLKELTELPKSELKIMRNEIFARNGYIFKSGGKMDTYFSKKIWYKPIKKDNINFSDIEKHNIELILKLE</sequence>
<protein>
    <submittedName>
        <fullName evidence="2">YARHG domain-containing protein</fullName>
    </submittedName>
</protein>
<organism evidence="2 3">
    <name type="scientific">Aureibaculum flavum</name>
    <dbReference type="NCBI Taxonomy" id="2795986"/>
    <lineage>
        <taxon>Bacteria</taxon>
        <taxon>Pseudomonadati</taxon>
        <taxon>Bacteroidota</taxon>
        <taxon>Flavobacteriia</taxon>
        <taxon>Flavobacteriales</taxon>
        <taxon>Flavobacteriaceae</taxon>
        <taxon>Aureibaculum</taxon>
    </lineage>
</organism>
<accession>A0ABS0WWD3</accession>
<feature type="domain" description="YARHG" evidence="1">
    <location>
        <begin position="145"/>
        <end position="226"/>
    </location>
</feature>
<evidence type="ECO:0000259" key="1">
    <source>
        <dbReference type="SMART" id="SM01324"/>
    </source>
</evidence>
<proteinExistence type="predicted"/>
<evidence type="ECO:0000313" key="3">
    <source>
        <dbReference type="Proteomes" id="UP000623301"/>
    </source>
</evidence>
<gene>
    <name evidence="2" type="ORF">JBL43_18705</name>
</gene>
<dbReference type="InterPro" id="IPR038434">
    <property type="entry name" value="YARHG_sf"/>
</dbReference>
<reference evidence="2 3" key="1">
    <citation type="submission" date="2020-12" db="EMBL/GenBank/DDBJ databases">
        <title>Aureibaculum luteum sp. nov. and Aureibaculum flavum sp. nov., novel members of the family Flavobacteriaceae isolated from Antarctic intertidal sediments.</title>
        <authorList>
            <person name="He X."/>
            <person name="Zhang X."/>
        </authorList>
    </citation>
    <scope>NUCLEOTIDE SEQUENCE [LARGE SCALE GENOMIC DNA]</scope>
    <source>
        <strain evidence="2 3">A20</strain>
    </source>
</reference>
<comment type="caution">
    <text evidence="2">The sequence shown here is derived from an EMBL/GenBank/DDBJ whole genome shotgun (WGS) entry which is preliminary data.</text>
</comment>
<dbReference type="InterPro" id="IPR025582">
    <property type="entry name" value="YARHG_dom"/>
</dbReference>
<dbReference type="RefSeq" id="WP_198842889.1">
    <property type="nucleotide sequence ID" value="NZ_JAEHFJ010000014.1"/>
</dbReference>
<dbReference type="Gene3D" id="1.20.58.1690">
    <property type="match status" value="1"/>
</dbReference>
<evidence type="ECO:0000313" key="2">
    <source>
        <dbReference type="EMBL" id="MBJ2176289.1"/>
    </source>
</evidence>
<dbReference type="SMART" id="SM01324">
    <property type="entry name" value="YARHG"/>
    <property type="match status" value="1"/>
</dbReference>